<feature type="compositionally biased region" description="Basic and acidic residues" evidence="10">
    <location>
        <begin position="309"/>
        <end position="323"/>
    </location>
</feature>
<dbReference type="PANTHER" id="PTHR10584:SF166">
    <property type="entry name" value="RIBOKINASE"/>
    <property type="match status" value="1"/>
</dbReference>
<comment type="similarity">
    <text evidence="9">Belongs to the carbohydrate kinase PfkB family. Ribokinase subfamily.</text>
</comment>
<dbReference type="Pfam" id="PF00294">
    <property type="entry name" value="PfkB"/>
    <property type="match status" value="1"/>
</dbReference>
<keyword evidence="8 9" id="KW-0119">Carbohydrate metabolism</keyword>
<comment type="caution">
    <text evidence="12">The sequence shown here is derived from an EMBL/GenBank/DDBJ whole genome shotgun (WGS) entry which is preliminary data.</text>
</comment>
<feature type="binding site" evidence="9">
    <location>
        <position position="259"/>
    </location>
    <ligand>
        <name>K(+)</name>
        <dbReference type="ChEBI" id="CHEBI:29103"/>
    </ligand>
</feature>
<comment type="subcellular location">
    <subcellularLocation>
        <location evidence="9">Cytoplasm</location>
    </subcellularLocation>
</comment>
<keyword evidence="13" id="KW-1185">Reference proteome</keyword>
<feature type="binding site" evidence="9">
    <location>
        <begin position="47"/>
        <end position="51"/>
    </location>
    <ligand>
        <name>substrate</name>
    </ligand>
</feature>
<evidence type="ECO:0000259" key="11">
    <source>
        <dbReference type="Pfam" id="PF00294"/>
    </source>
</evidence>
<dbReference type="Proteomes" id="UP001143463">
    <property type="component" value="Unassembled WGS sequence"/>
</dbReference>
<evidence type="ECO:0000256" key="2">
    <source>
        <dbReference type="ARBA" id="ARBA00022723"/>
    </source>
</evidence>
<organism evidence="12 13">
    <name type="scientific">Pseudonocardia halophobica</name>
    <dbReference type="NCBI Taxonomy" id="29401"/>
    <lineage>
        <taxon>Bacteria</taxon>
        <taxon>Bacillati</taxon>
        <taxon>Actinomycetota</taxon>
        <taxon>Actinomycetes</taxon>
        <taxon>Pseudonocardiales</taxon>
        <taxon>Pseudonocardiaceae</taxon>
        <taxon>Pseudonocardia</taxon>
    </lineage>
</organism>
<evidence type="ECO:0000256" key="5">
    <source>
        <dbReference type="ARBA" id="ARBA00022840"/>
    </source>
</evidence>
<dbReference type="InterPro" id="IPR011877">
    <property type="entry name" value="Ribokinase"/>
</dbReference>
<proteinExistence type="inferred from homology"/>
<keyword evidence="2 9" id="KW-0479">Metal-binding</keyword>
<feature type="binding site" evidence="9">
    <location>
        <begin position="231"/>
        <end position="236"/>
    </location>
    <ligand>
        <name>ATP</name>
        <dbReference type="ChEBI" id="CHEBI:30616"/>
    </ligand>
</feature>
<dbReference type="AlphaFoldDB" id="A0A9W6L3Z2"/>
<evidence type="ECO:0000256" key="7">
    <source>
        <dbReference type="ARBA" id="ARBA00022958"/>
    </source>
</evidence>
<comment type="cofactor">
    <cofactor evidence="9">
        <name>Mg(2+)</name>
        <dbReference type="ChEBI" id="CHEBI:18420"/>
    </cofactor>
    <text evidence="9">Requires a divalent cation, most likely magnesium in vivo, as an electrophilic catalyst to aid phosphoryl group transfer. It is the chelate of the metal and the nucleotide that is the actual substrate.</text>
</comment>
<dbReference type="InterPro" id="IPR029056">
    <property type="entry name" value="Ribokinase-like"/>
</dbReference>
<dbReference type="RefSeq" id="WP_231498282.1">
    <property type="nucleotide sequence ID" value="NZ_BAAAUZ010000018.1"/>
</dbReference>
<dbReference type="GO" id="GO:0005524">
    <property type="term" value="F:ATP binding"/>
    <property type="evidence" value="ECO:0007669"/>
    <property type="project" value="UniProtKB-UniRule"/>
</dbReference>
<dbReference type="Gene3D" id="3.40.1190.20">
    <property type="match status" value="1"/>
</dbReference>
<feature type="binding site" evidence="9">
    <location>
        <position position="300"/>
    </location>
    <ligand>
        <name>K(+)</name>
        <dbReference type="ChEBI" id="CHEBI:29103"/>
    </ligand>
</feature>
<dbReference type="EMBL" id="BSFQ01000014">
    <property type="protein sequence ID" value="GLL12532.1"/>
    <property type="molecule type" value="Genomic_DNA"/>
</dbReference>
<evidence type="ECO:0000256" key="9">
    <source>
        <dbReference type="HAMAP-Rule" id="MF_01987"/>
    </source>
</evidence>
<dbReference type="GO" id="GO:0019303">
    <property type="term" value="P:D-ribose catabolic process"/>
    <property type="evidence" value="ECO:0007669"/>
    <property type="project" value="UniProtKB-UniRule"/>
</dbReference>
<comment type="catalytic activity">
    <reaction evidence="9">
        <text>D-ribose + ATP = D-ribose 5-phosphate + ADP + H(+)</text>
        <dbReference type="Rhea" id="RHEA:13697"/>
        <dbReference type="ChEBI" id="CHEBI:15378"/>
        <dbReference type="ChEBI" id="CHEBI:30616"/>
        <dbReference type="ChEBI" id="CHEBI:47013"/>
        <dbReference type="ChEBI" id="CHEBI:78346"/>
        <dbReference type="ChEBI" id="CHEBI:456216"/>
        <dbReference type="EC" id="2.7.1.15"/>
    </reaction>
</comment>
<reference evidence="12" key="1">
    <citation type="journal article" date="2014" name="Int. J. Syst. Evol. Microbiol.">
        <title>Complete genome sequence of Corynebacterium casei LMG S-19264T (=DSM 44701T), isolated from a smear-ripened cheese.</title>
        <authorList>
            <consortium name="US DOE Joint Genome Institute (JGI-PGF)"/>
            <person name="Walter F."/>
            <person name="Albersmeier A."/>
            <person name="Kalinowski J."/>
            <person name="Ruckert C."/>
        </authorList>
    </citation>
    <scope>NUCLEOTIDE SEQUENCE</scope>
    <source>
        <strain evidence="12">VKM Ac-1069</strain>
    </source>
</reference>
<dbReference type="EC" id="2.7.1.15" evidence="9"/>
<feature type="binding site" evidence="9">
    <location>
        <position position="149"/>
    </location>
    <ligand>
        <name>substrate</name>
    </ligand>
</feature>
<keyword evidence="5 9" id="KW-0067">ATP-binding</keyword>
<feature type="binding site" evidence="9">
    <location>
        <position position="295"/>
    </location>
    <ligand>
        <name>K(+)</name>
        <dbReference type="ChEBI" id="CHEBI:29103"/>
    </ligand>
</feature>
<keyword evidence="3 9" id="KW-0547">Nucleotide-binding</keyword>
<sequence>MTERGEGVPARVLVVGAVNVDMVVRAPRLPGPGETVVGPGVERFGGGKGANAAVAAARAGAEVRYVGAVGADDVGSGAVAELRAEGIDVDAVAVLDDVPTGVALIVVDAAGENQIAVGGGANMAVDPEAVRSAVAGSAGWAGCVLVSTEIPEEAVAAAVETAAARGIRCVVNPAPVLPVIGRLLRHGPVLTPNTTEIRDLAPLSSDGDAGGSVEERATALARRTNAEVVVTLGGEGALVVDPGGGVEHVPAHPAPAVRDTTGAGDTFNGVLAAGLAAGETAPRAVRRAVVAAALSVAESGARGGMPHGPRIEDELAGSERRRA</sequence>
<feature type="binding site" evidence="9">
    <location>
        <position position="265"/>
    </location>
    <ligand>
        <name>substrate</name>
    </ligand>
</feature>
<feature type="binding site" evidence="9">
    <location>
        <position position="298"/>
    </location>
    <ligand>
        <name>K(+)</name>
        <dbReference type="ChEBI" id="CHEBI:29103"/>
    </ligand>
</feature>
<dbReference type="HAMAP" id="MF_01987">
    <property type="entry name" value="Ribokinase"/>
    <property type="match status" value="1"/>
</dbReference>
<evidence type="ECO:0000256" key="1">
    <source>
        <dbReference type="ARBA" id="ARBA00022679"/>
    </source>
</evidence>
<evidence type="ECO:0000256" key="10">
    <source>
        <dbReference type="SAM" id="MobiDB-lite"/>
    </source>
</evidence>
<keyword evidence="1 9" id="KW-0808">Transferase</keyword>
<evidence type="ECO:0000256" key="3">
    <source>
        <dbReference type="ARBA" id="ARBA00022741"/>
    </source>
</evidence>
<dbReference type="SUPFAM" id="SSF53613">
    <property type="entry name" value="Ribokinase-like"/>
    <property type="match status" value="1"/>
</dbReference>
<comment type="subunit">
    <text evidence="9">Homodimer.</text>
</comment>
<dbReference type="GO" id="GO:0046872">
    <property type="term" value="F:metal ion binding"/>
    <property type="evidence" value="ECO:0007669"/>
    <property type="project" value="UniProtKB-KW"/>
</dbReference>
<protein>
    <recommendedName>
        <fullName evidence="9">Ribokinase</fullName>
        <shortName evidence="9">RK</shortName>
        <ecNumber evidence="9">2.7.1.15</ecNumber>
    </recommendedName>
</protein>
<name>A0A9W6L3Z2_9PSEU</name>
<feature type="region of interest" description="Disordered" evidence="10">
    <location>
        <begin position="300"/>
        <end position="323"/>
    </location>
</feature>
<keyword evidence="4 9" id="KW-0418">Kinase</keyword>
<dbReference type="PANTHER" id="PTHR10584">
    <property type="entry name" value="SUGAR KINASE"/>
    <property type="match status" value="1"/>
</dbReference>
<keyword evidence="7 9" id="KW-0630">Potassium</keyword>
<dbReference type="GO" id="GO:0005829">
    <property type="term" value="C:cytosol"/>
    <property type="evidence" value="ECO:0007669"/>
    <property type="project" value="TreeGrafter"/>
</dbReference>
<comment type="function">
    <text evidence="9">Catalyzes the phosphorylation of ribose at O-5 in a reaction requiring ATP and magnesium. The resulting D-ribose-5-phosphate can then be used either for sythesis of nucleotides, histidine, and tryptophan, or as a component of the pentose phosphate pathway.</text>
</comment>
<evidence type="ECO:0000256" key="6">
    <source>
        <dbReference type="ARBA" id="ARBA00022842"/>
    </source>
</evidence>
<comment type="activity regulation">
    <text evidence="9">Activated by a monovalent cation that binds near, but not in, the active site. The most likely occupant of the site in vivo is potassium. Ion binding induces a conformational change that may alter substrate affinity.</text>
</comment>
<dbReference type="InterPro" id="IPR002139">
    <property type="entry name" value="Ribo/fructo_kinase"/>
</dbReference>
<evidence type="ECO:0000313" key="12">
    <source>
        <dbReference type="EMBL" id="GLL12532.1"/>
    </source>
</evidence>
<accession>A0A9W6L3Z2</accession>
<feature type="binding site" evidence="9">
    <location>
        <position position="261"/>
    </location>
    <ligand>
        <name>K(+)</name>
        <dbReference type="ChEBI" id="CHEBI:29103"/>
    </ligand>
</feature>
<evidence type="ECO:0000256" key="4">
    <source>
        <dbReference type="ARBA" id="ARBA00022777"/>
    </source>
</evidence>
<evidence type="ECO:0000256" key="8">
    <source>
        <dbReference type="ARBA" id="ARBA00023277"/>
    </source>
</evidence>
<dbReference type="GO" id="GO:0004747">
    <property type="term" value="F:ribokinase activity"/>
    <property type="evidence" value="ECO:0007669"/>
    <property type="project" value="UniProtKB-UniRule"/>
</dbReference>
<gene>
    <name evidence="9 12" type="primary">rbsK</name>
    <name evidence="12" type="ORF">GCM10017577_36730</name>
</gene>
<keyword evidence="9" id="KW-0963">Cytoplasm</keyword>
<feature type="binding site" evidence="9">
    <location>
        <position position="193"/>
    </location>
    <ligand>
        <name>ATP</name>
        <dbReference type="ChEBI" id="CHEBI:30616"/>
    </ligand>
</feature>
<feature type="domain" description="Carbohydrate kinase PfkB" evidence="11">
    <location>
        <begin position="11"/>
        <end position="306"/>
    </location>
</feature>
<comment type="caution">
    <text evidence="9">Lacks conserved residue(s) required for the propagation of feature annotation.</text>
</comment>
<feature type="binding site" evidence="9">
    <location>
        <begin position="19"/>
        <end position="21"/>
    </location>
    <ligand>
        <name>substrate</name>
    </ligand>
</feature>
<keyword evidence="6 9" id="KW-0460">Magnesium</keyword>
<feature type="binding site" evidence="9">
    <location>
        <begin position="264"/>
        <end position="265"/>
    </location>
    <ligand>
        <name>ATP</name>
        <dbReference type="ChEBI" id="CHEBI:30616"/>
    </ligand>
</feature>
<evidence type="ECO:0000313" key="13">
    <source>
        <dbReference type="Proteomes" id="UP001143463"/>
    </source>
</evidence>
<feature type="active site" description="Proton acceptor" evidence="9">
    <location>
        <position position="265"/>
    </location>
</feature>
<dbReference type="InterPro" id="IPR011611">
    <property type="entry name" value="PfkB_dom"/>
</dbReference>
<dbReference type="PRINTS" id="PR00990">
    <property type="entry name" value="RIBOKINASE"/>
</dbReference>
<reference evidence="12" key="2">
    <citation type="submission" date="2023-01" db="EMBL/GenBank/DDBJ databases">
        <authorList>
            <person name="Sun Q."/>
            <person name="Evtushenko L."/>
        </authorList>
    </citation>
    <scope>NUCLEOTIDE SEQUENCE</scope>
    <source>
        <strain evidence="12">VKM Ac-1069</strain>
    </source>
</reference>
<comment type="pathway">
    <text evidence="9">Carbohydrate metabolism; D-ribose degradation; D-ribose 5-phosphate from beta-D-ribopyranose: step 2/2.</text>
</comment>